<evidence type="ECO:0000313" key="2">
    <source>
        <dbReference type="Proteomes" id="UP000639403"/>
    </source>
</evidence>
<gene>
    <name evidence="1" type="ORF">IEO21_04886</name>
</gene>
<sequence length="274" mass="30007">MLFTQSDISITSSQDDAVLDSSFSLDPIDFLGVPQTYDYFDIPDLFLFEDACPESASEVVSGTSPAHMGALEVTAAPPEKANMDSPRHIPEAGTHYFEPYSPLPSPGLVDAVSVPAYHPQDMHSAHDPVPSASPTCPHEDNLFLCIALTFTSVFFSLASTRAHAAEVSLHARPSPKTHYSFHELEAMISKGSCRCPVENCSFRPASGKRDDLVRHIKTHCEDKGEDWSRRIAGTCKPFEYGGQMRVGGCLQSFSRKDALGRHVRDSKNCVWGSD</sequence>
<name>A0A8H7U2T5_9APHY</name>
<reference evidence="1" key="2">
    <citation type="journal article" name="Front. Microbiol.">
        <title>Degradative Capacity of Two Strains of Rhodonia placenta: From Phenotype to Genotype.</title>
        <authorList>
            <person name="Kolle M."/>
            <person name="Horta M.A.C."/>
            <person name="Nowrousian M."/>
            <person name="Ohm R.A."/>
            <person name="Benz J.P."/>
            <person name="Pilgard A."/>
        </authorList>
    </citation>
    <scope>NUCLEOTIDE SEQUENCE</scope>
    <source>
        <strain evidence="1">FPRL280</strain>
    </source>
</reference>
<organism evidence="1 2">
    <name type="scientific">Rhodonia placenta</name>
    <dbReference type="NCBI Taxonomy" id="104341"/>
    <lineage>
        <taxon>Eukaryota</taxon>
        <taxon>Fungi</taxon>
        <taxon>Dikarya</taxon>
        <taxon>Basidiomycota</taxon>
        <taxon>Agaricomycotina</taxon>
        <taxon>Agaricomycetes</taxon>
        <taxon>Polyporales</taxon>
        <taxon>Adustoporiaceae</taxon>
        <taxon>Rhodonia</taxon>
    </lineage>
</organism>
<proteinExistence type="predicted"/>
<evidence type="ECO:0000313" key="1">
    <source>
        <dbReference type="EMBL" id="KAF9814834.1"/>
    </source>
</evidence>
<comment type="caution">
    <text evidence="1">The sequence shown here is derived from an EMBL/GenBank/DDBJ whole genome shotgun (WGS) entry which is preliminary data.</text>
</comment>
<dbReference type="EMBL" id="JADOXO010000079">
    <property type="protein sequence ID" value="KAF9814834.1"/>
    <property type="molecule type" value="Genomic_DNA"/>
</dbReference>
<protein>
    <submittedName>
        <fullName evidence="1">Uncharacterized protein</fullName>
    </submittedName>
</protein>
<reference evidence="1" key="1">
    <citation type="submission" date="2020-11" db="EMBL/GenBank/DDBJ databases">
        <authorList>
            <person name="Koelle M."/>
            <person name="Horta M.A.C."/>
            <person name="Nowrousian M."/>
            <person name="Ohm R.A."/>
            <person name="Benz P."/>
            <person name="Pilgard A."/>
        </authorList>
    </citation>
    <scope>NUCLEOTIDE SEQUENCE</scope>
    <source>
        <strain evidence="1">FPRL280</strain>
    </source>
</reference>
<dbReference type="Proteomes" id="UP000639403">
    <property type="component" value="Unassembled WGS sequence"/>
</dbReference>
<dbReference type="AlphaFoldDB" id="A0A8H7U2T5"/>
<accession>A0A8H7U2T5</accession>